<dbReference type="AlphaFoldDB" id="T0RH89"/>
<dbReference type="Proteomes" id="UP000030762">
    <property type="component" value="Unassembled WGS sequence"/>
</dbReference>
<dbReference type="EMBL" id="JH767186">
    <property type="protein sequence ID" value="EQC29182.1"/>
    <property type="molecule type" value="Genomic_DNA"/>
</dbReference>
<evidence type="ECO:0000313" key="2">
    <source>
        <dbReference type="EMBL" id="EQC29182.1"/>
    </source>
</evidence>
<dbReference type="InParanoid" id="T0RH89"/>
<dbReference type="PANTHER" id="PTHR39474:SF1">
    <property type="entry name" value="FUNGAL SPECIFIC TRANSCRIPTION FACTOR"/>
    <property type="match status" value="1"/>
</dbReference>
<dbReference type="OMA" id="PQSINCE"/>
<organism evidence="2 3">
    <name type="scientific">Saprolegnia diclina (strain VS20)</name>
    <dbReference type="NCBI Taxonomy" id="1156394"/>
    <lineage>
        <taxon>Eukaryota</taxon>
        <taxon>Sar</taxon>
        <taxon>Stramenopiles</taxon>
        <taxon>Oomycota</taxon>
        <taxon>Saprolegniomycetes</taxon>
        <taxon>Saprolegniales</taxon>
        <taxon>Saprolegniaceae</taxon>
        <taxon>Saprolegnia</taxon>
    </lineage>
</organism>
<proteinExistence type="predicted"/>
<dbReference type="OrthoDB" id="4590138at2759"/>
<dbReference type="RefSeq" id="XP_008617360.1">
    <property type="nucleotide sequence ID" value="XM_008619138.1"/>
</dbReference>
<dbReference type="VEuPathDB" id="FungiDB:SDRG_13056"/>
<dbReference type="GeneID" id="19953783"/>
<reference evidence="2 3" key="1">
    <citation type="submission" date="2012-04" db="EMBL/GenBank/DDBJ databases">
        <title>The Genome Sequence of Saprolegnia declina VS20.</title>
        <authorList>
            <consortium name="The Broad Institute Genome Sequencing Platform"/>
            <person name="Russ C."/>
            <person name="Nusbaum C."/>
            <person name="Tyler B."/>
            <person name="van West P."/>
            <person name="Dieguez-Uribeondo J."/>
            <person name="de Bruijn I."/>
            <person name="Tripathy S."/>
            <person name="Jiang R."/>
            <person name="Young S.K."/>
            <person name="Zeng Q."/>
            <person name="Gargeya S."/>
            <person name="Fitzgerald M."/>
            <person name="Haas B."/>
            <person name="Abouelleil A."/>
            <person name="Alvarado L."/>
            <person name="Arachchi H.M."/>
            <person name="Berlin A."/>
            <person name="Chapman S.B."/>
            <person name="Goldberg J."/>
            <person name="Griggs A."/>
            <person name="Gujja S."/>
            <person name="Hansen M."/>
            <person name="Howarth C."/>
            <person name="Imamovic A."/>
            <person name="Larimer J."/>
            <person name="McCowen C."/>
            <person name="Montmayeur A."/>
            <person name="Murphy C."/>
            <person name="Neiman D."/>
            <person name="Pearson M."/>
            <person name="Priest M."/>
            <person name="Roberts A."/>
            <person name="Saif S."/>
            <person name="Shea T."/>
            <person name="Sisk P."/>
            <person name="Sykes S."/>
            <person name="Wortman J."/>
            <person name="Nusbaum C."/>
            <person name="Birren B."/>
        </authorList>
    </citation>
    <scope>NUCLEOTIDE SEQUENCE [LARGE SCALE GENOMIC DNA]</scope>
    <source>
        <strain evidence="2 3">VS20</strain>
    </source>
</reference>
<accession>T0RH89</accession>
<feature type="region of interest" description="Disordered" evidence="1">
    <location>
        <begin position="1"/>
        <end position="28"/>
    </location>
</feature>
<dbReference type="STRING" id="1156394.T0RH89"/>
<protein>
    <submittedName>
        <fullName evidence="2">Uncharacterized protein</fullName>
    </submittedName>
</protein>
<dbReference type="PANTHER" id="PTHR39474">
    <property type="entry name" value="UNNAMED PRODUCT"/>
    <property type="match status" value="1"/>
</dbReference>
<dbReference type="eggNOG" id="ENOG502S84A">
    <property type="taxonomic scope" value="Eukaryota"/>
</dbReference>
<keyword evidence="3" id="KW-1185">Reference proteome</keyword>
<evidence type="ECO:0000313" key="3">
    <source>
        <dbReference type="Proteomes" id="UP000030762"/>
    </source>
</evidence>
<gene>
    <name evidence="2" type="ORF">SDRG_13056</name>
</gene>
<sequence>MSTDETPQEMPQEMLALPASTPTPGGAPINVTAGGNAVALDHLGPMVVQVDGSLMRITDWATKTDHEKAMIQRVIAKRNKERLDALLLAQAAEMD</sequence>
<name>T0RH89_SAPDV</name>
<evidence type="ECO:0000256" key="1">
    <source>
        <dbReference type="SAM" id="MobiDB-lite"/>
    </source>
</evidence>